<evidence type="ECO:0000313" key="2">
    <source>
        <dbReference type="Proteomes" id="UP000325292"/>
    </source>
</evidence>
<sequence length="197" mass="21536">MPVIIQAIRDPNQWQDLSPSSPCWVFILGGTIDSVAESVARLQRWGCKVFVHVDMVKGLNGDFEGIRFFQEFAAPDGIITTHPYTITHAKKLGLAAIQRIFLLDSQSVESGIQQIAHVDADAVEVLPGLLPVLIRYLCQRIAKPLIAGGLITTTEHVAGALNAGAISVSTSSQRLWHQSWDRASLTAPHQSNQYQEG</sequence>
<dbReference type="Pfam" id="PF04309">
    <property type="entry name" value="G3P_antiterm"/>
    <property type="match status" value="1"/>
</dbReference>
<dbReference type="InterPro" id="IPR013785">
    <property type="entry name" value="Aldolase_TIM"/>
</dbReference>
<keyword evidence="2" id="KW-1185">Reference proteome</keyword>
<organism evidence="1 2">
    <name type="scientific">Sulfobacillus thermotolerans</name>
    <dbReference type="NCBI Taxonomy" id="338644"/>
    <lineage>
        <taxon>Bacteria</taxon>
        <taxon>Bacillati</taxon>
        <taxon>Bacillota</taxon>
        <taxon>Clostridia</taxon>
        <taxon>Eubacteriales</taxon>
        <taxon>Clostridiales Family XVII. Incertae Sedis</taxon>
        <taxon>Sulfobacillus</taxon>
    </lineage>
</organism>
<reference evidence="1 2" key="1">
    <citation type="journal article" date="2019" name="Sci. Rep.">
        <title>Sulfobacillus thermotolerans: new insights into resistance and metabolic capacities of acidophilic chemolithotrophs.</title>
        <authorList>
            <person name="Panyushkina A.E."/>
            <person name="Babenko V.V."/>
            <person name="Nikitina A.S."/>
            <person name="Selezneva O.V."/>
            <person name="Tsaplina I.A."/>
            <person name="Letarova M.A."/>
            <person name="Kostryukova E.S."/>
            <person name="Letarov A.V."/>
        </authorList>
    </citation>
    <scope>NUCLEOTIDE SEQUENCE [LARGE SCALE GENOMIC DNA]</scope>
    <source>
        <strain evidence="1 2">Kr1</strain>
    </source>
</reference>
<dbReference type="PIRSF" id="PIRSF016897">
    <property type="entry name" value="GlpP"/>
    <property type="match status" value="1"/>
</dbReference>
<dbReference type="PANTHER" id="PTHR35787">
    <property type="entry name" value="GLYCEROL UPTAKE OPERON ANTITERMINATOR REGULATORY PROTEIN"/>
    <property type="match status" value="1"/>
</dbReference>
<evidence type="ECO:0000313" key="1">
    <source>
        <dbReference type="EMBL" id="AUW95537.1"/>
    </source>
</evidence>
<protein>
    <recommendedName>
        <fullName evidence="3">Glycerol-3-phosphate responsive antiterminator</fullName>
    </recommendedName>
</protein>
<accession>A0ABM6RW90</accession>
<dbReference type="Gene3D" id="3.20.20.70">
    <property type="entry name" value="Aldolase class I"/>
    <property type="match status" value="1"/>
</dbReference>
<dbReference type="SUPFAM" id="SSF110391">
    <property type="entry name" value="GlpP-like"/>
    <property type="match status" value="1"/>
</dbReference>
<name>A0ABM6RW90_9FIRM</name>
<dbReference type="PANTHER" id="PTHR35787:SF1">
    <property type="entry name" value="GLYCEROL UPTAKE OPERON ANTITERMINATOR REGULATORY PROTEIN"/>
    <property type="match status" value="1"/>
</dbReference>
<proteinExistence type="predicted"/>
<evidence type="ECO:0008006" key="3">
    <source>
        <dbReference type="Google" id="ProtNLM"/>
    </source>
</evidence>
<dbReference type="Proteomes" id="UP000325292">
    <property type="component" value="Chromosome"/>
</dbReference>
<dbReference type="InterPro" id="IPR006699">
    <property type="entry name" value="GlpP"/>
</dbReference>
<dbReference type="EMBL" id="CP019454">
    <property type="protein sequence ID" value="AUW95537.1"/>
    <property type="molecule type" value="Genomic_DNA"/>
</dbReference>
<gene>
    <name evidence="1" type="ORF">BXT84_10455</name>
</gene>